<gene>
    <name evidence="2" type="ORF">AYBTSS11_LOCUS24068</name>
</gene>
<evidence type="ECO:0000313" key="2">
    <source>
        <dbReference type="EMBL" id="CAJ1972056.1"/>
    </source>
</evidence>
<dbReference type="Proteomes" id="UP001189624">
    <property type="component" value="Chromosome 8"/>
</dbReference>
<dbReference type="Gramene" id="rna-AYBTSS11_LOCUS24068">
    <property type="protein sequence ID" value="CAJ1972056.1"/>
    <property type="gene ID" value="gene-AYBTSS11_LOCUS24068"/>
</dbReference>
<reference evidence="2" key="1">
    <citation type="submission" date="2023-10" db="EMBL/GenBank/DDBJ databases">
        <authorList>
            <person name="Domelevo Entfellner J.-B."/>
        </authorList>
    </citation>
    <scope>NUCLEOTIDE SEQUENCE</scope>
</reference>
<keyword evidence="3" id="KW-1185">Reference proteome</keyword>
<name>A0AA86SSV3_9FABA</name>
<protein>
    <submittedName>
        <fullName evidence="2">Uncharacterized protein</fullName>
    </submittedName>
</protein>
<organism evidence="2 3">
    <name type="scientific">Sphenostylis stenocarpa</name>
    <dbReference type="NCBI Taxonomy" id="92480"/>
    <lineage>
        <taxon>Eukaryota</taxon>
        <taxon>Viridiplantae</taxon>
        <taxon>Streptophyta</taxon>
        <taxon>Embryophyta</taxon>
        <taxon>Tracheophyta</taxon>
        <taxon>Spermatophyta</taxon>
        <taxon>Magnoliopsida</taxon>
        <taxon>eudicotyledons</taxon>
        <taxon>Gunneridae</taxon>
        <taxon>Pentapetalae</taxon>
        <taxon>rosids</taxon>
        <taxon>fabids</taxon>
        <taxon>Fabales</taxon>
        <taxon>Fabaceae</taxon>
        <taxon>Papilionoideae</taxon>
        <taxon>50 kb inversion clade</taxon>
        <taxon>NPAAA clade</taxon>
        <taxon>indigoferoid/millettioid clade</taxon>
        <taxon>Phaseoleae</taxon>
        <taxon>Sphenostylis</taxon>
    </lineage>
</organism>
<evidence type="ECO:0000256" key="1">
    <source>
        <dbReference type="SAM" id="MobiDB-lite"/>
    </source>
</evidence>
<dbReference type="AlphaFoldDB" id="A0AA86SSV3"/>
<feature type="region of interest" description="Disordered" evidence="1">
    <location>
        <begin position="65"/>
        <end position="84"/>
    </location>
</feature>
<accession>A0AA86SSV3</accession>
<evidence type="ECO:0000313" key="3">
    <source>
        <dbReference type="Proteomes" id="UP001189624"/>
    </source>
</evidence>
<proteinExistence type="predicted"/>
<dbReference type="EMBL" id="OY731405">
    <property type="protein sequence ID" value="CAJ1972056.1"/>
    <property type="molecule type" value="Genomic_DNA"/>
</dbReference>
<sequence>MNTFQFQQRLRQALNTSKPAKGIAGREPVEAAAKKQFYAAEKYSSVYQVTGNSLNDVEKEDLDAGTRANTLKPETVVENHQSAA</sequence>